<dbReference type="GeneID" id="66071819"/>
<dbReference type="KEGG" id="more:E1B28_002743"/>
<keyword evidence="2" id="KW-1185">Reference proteome</keyword>
<comment type="caution">
    <text evidence="1">The sequence shown here is derived from an EMBL/GenBank/DDBJ whole genome shotgun (WGS) entry which is preliminary data.</text>
</comment>
<evidence type="ECO:0000313" key="2">
    <source>
        <dbReference type="Proteomes" id="UP001049176"/>
    </source>
</evidence>
<dbReference type="EMBL" id="CM032190">
    <property type="protein sequence ID" value="KAG7086822.1"/>
    <property type="molecule type" value="Genomic_DNA"/>
</dbReference>
<accession>A0A9P7UL59</accession>
<proteinExistence type="predicted"/>
<organism evidence="1 2">
    <name type="scientific">Marasmius oreades</name>
    <name type="common">fairy-ring Marasmius</name>
    <dbReference type="NCBI Taxonomy" id="181124"/>
    <lineage>
        <taxon>Eukaryota</taxon>
        <taxon>Fungi</taxon>
        <taxon>Dikarya</taxon>
        <taxon>Basidiomycota</taxon>
        <taxon>Agaricomycotina</taxon>
        <taxon>Agaricomycetes</taxon>
        <taxon>Agaricomycetidae</taxon>
        <taxon>Agaricales</taxon>
        <taxon>Marasmiineae</taxon>
        <taxon>Marasmiaceae</taxon>
        <taxon>Marasmius</taxon>
    </lineage>
</organism>
<dbReference type="RefSeq" id="XP_043003293.1">
    <property type="nucleotide sequence ID" value="XM_043159688.1"/>
</dbReference>
<reference evidence="1" key="1">
    <citation type="journal article" date="2021" name="Genome Biol. Evol.">
        <title>The assembled and annotated genome of the fairy-ring fungus Marasmius oreades.</title>
        <authorList>
            <person name="Hiltunen M."/>
            <person name="Ament-Velasquez S.L."/>
            <person name="Johannesson H."/>
        </authorList>
    </citation>
    <scope>NUCLEOTIDE SEQUENCE</scope>
    <source>
        <strain evidence="1">03SP1</strain>
    </source>
</reference>
<evidence type="ECO:0000313" key="1">
    <source>
        <dbReference type="EMBL" id="KAG7086822.1"/>
    </source>
</evidence>
<protein>
    <submittedName>
        <fullName evidence="1">Uncharacterized protein</fullName>
    </submittedName>
</protein>
<dbReference type="OrthoDB" id="3005282at2759"/>
<sequence>MSSGRFFEGASRIQFYGGQSFTNANNIINNYNSYISARPELEHGLSISRRDDDQWLTLVTWRTKAQIDMCDILILCEVSSETHHVSVKLKTTNPFRNRVGGVVKIRKRTQIAEIVPGFEDRRFTVVSLEPEDGGDVEKIWRILEPLCETALSQRQVWLTQIFGVGRSMTPTLIYHDEAIDVETIIEQCEKTPIVWTYLFYRFNHSFFDVVGDEALQKLAIPLASGWTFNLKTRSFQYDIVAVTSDDDEDRYYFDRLPPLPHNCNPPLDSNEIIHAIPNILQLVSSFRTYRSISSFVRHHDVLTFGTVHQEKPKMRICTNQ</sequence>
<name>A0A9P7UL59_9AGAR</name>
<dbReference type="AlphaFoldDB" id="A0A9P7UL59"/>
<dbReference type="Proteomes" id="UP001049176">
    <property type="component" value="Chromosome 10"/>
</dbReference>
<gene>
    <name evidence="1" type="ORF">E1B28_002743</name>
</gene>